<organism evidence="1 2">
    <name type="scientific">Armillaria ostoyae</name>
    <name type="common">Armillaria root rot fungus</name>
    <dbReference type="NCBI Taxonomy" id="47428"/>
    <lineage>
        <taxon>Eukaryota</taxon>
        <taxon>Fungi</taxon>
        <taxon>Dikarya</taxon>
        <taxon>Basidiomycota</taxon>
        <taxon>Agaricomycotina</taxon>
        <taxon>Agaricomycetes</taxon>
        <taxon>Agaricomycetidae</taxon>
        <taxon>Agaricales</taxon>
        <taxon>Marasmiineae</taxon>
        <taxon>Physalacriaceae</taxon>
        <taxon>Armillaria</taxon>
    </lineage>
</organism>
<gene>
    <name evidence="1" type="ORF">ARMOST_01240</name>
</gene>
<evidence type="ECO:0000313" key="1">
    <source>
        <dbReference type="EMBL" id="SJK97984.1"/>
    </source>
</evidence>
<accession>A0A284QNE3</accession>
<reference evidence="2" key="1">
    <citation type="journal article" date="2017" name="Nat. Ecol. Evol.">
        <title>Genome expansion and lineage-specific genetic innovations in the forest pathogenic fungi Armillaria.</title>
        <authorList>
            <person name="Sipos G."/>
            <person name="Prasanna A.N."/>
            <person name="Walter M.C."/>
            <person name="O'Connor E."/>
            <person name="Balint B."/>
            <person name="Krizsan K."/>
            <person name="Kiss B."/>
            <person name="Hess J."/>
            <person name="Varga T."/>
            <person name="Slot J."/>
            <person name="Riley R."/>
            <person name="Boka B."/>
            <person name="Rigling D."/>
            <person name="Barry K."/>
            <person name="Lee J."/>
            <person name="Mihaltcheva S."/>
            <person name="LaButti K."/>
            <person name="Lipzen A."/>
            <person name="Waldron R."/>
            <person name="Moloney N.M."/>
            <person name="Sperisen C."/>
            <person name="Kredics L."/>
            <person name="Vagvoelgyi C."/>
            <person name="Patrignani A."/>
            <person name="Fitzpatrick D."/>
            <person name="Nagy I."/>
            <person name="Doyle S."/>
            <person name="Anderson J.B."/>
            <person name="Grigoriev I.V."/>
            <person name="Gueldener U."/>
            <person name="Muensterkoetter M."/>
            <person name="Nagy L.G."/>
        </authorList>
    </citation>
    <scope>NUCLEOTIDE SEQUENCE [LARGE SCALE GENOMIC DNA]</scope>
    <source>
        <strain evidence="2">C18/9</strain>
    </source>
</reference>
<name>A0A284QNE3_ARMOS</name>
<dbReference type="Proteomes" id="UP000219338">
    <property type="component" value="Unassembled WGS sequence"/>
</dbReference>
<proteinExistence type="predicted"/>
<keyword evidence="2" id="KW-1185">Reference proteome</keyword>
<protein>
    <submittedName>
        <fullName evidence="1">Uncharacterized protein</fullName>
    </submittedName>
</protein>
<evidence type="ECO:0000313" key="2">
    <source>
        <dbReference type="Proteomes" id="UP000219338"/>
    </source>
</evidence>
<sequence>MDYYGRHRSQRYHWDIKQRSTALSNGSYCPKDTSCFSNVSAPDFAKGLTMGPVDTPALSLSHVANMDDGIVPNDARREHLALVKG</sequence>
<dbReference type="EMBL" id="FUEG01000001">
    <property type="protein sequence ID" value="SJK97984.1"/>
    <property type="molecule type" value="Genomic_DNA"/>
</dbReference>
<dbReference type="AlphaFoldDB" id="A0A284QNE3"/>